<dbReference type="AlphaFoldDB" id="A0A914Y047"/>
<feature type="domain" description="Rho-GAP" evidence="1">
    <location>
        <begin position="9"/>
        <end position="100"/>
    </location>
</feature>
<dbReference type="GO" id="GO:0000281">
    <property type="term" value="P:mitotic cytokinesis"/>
    <property type="evidence" value="ECO:0007669"/>
    <property type="project" value="TreeGrafter"/>
</dbReference>
<evidence type="ECO:0000313" key="2">
    <source>
        <dbReference type="Proteomes" id="UP000887577"/>
    </source>
</evidence>
<reference evidence="3" key="1">
    <citation type="submission" date="2022-11" db="UniProtKB">
        <authorList>
            <consortium name="WormBaseParasite"/>
        </authorList>
    </citation>
    <scope>IDENTIFICATION</scope>
</reference>
<dbReference type="PROSITE" id="PS50238">
    <property type="entry name" value="RHOGAP"/>
    <property type="match status" value="1"/>
</dbReference>
<dbReference type="GO" id="GO:0005634">
    <property type="term" value="C:nucleus"/>
    <property type="evidence" value="ECO:0007669"/>
    <property type="project" value="TreeGrafter"/>
</dbReference>
<dbReference type="InterPro" id="IPR000198">
    <property type="entry name" value="RhoGAP_dom"/>
</dbReference>
<protein>
    <submittedName>
        <fullName evidence="3">Rho-GAP domain-containing protein</fullName>
    </submittedName>
</protein>
<sequence>MPCIPKSLLPLSPTRQNCILIDFCSSSHPYIPSVIIHCTIALEREHLDREGIYRISGTVSAVTKLLNDFLFSRVIPDLTNVPTENITGCIKKFLKELNIS</sequence>
<dbReference type="GO" id="GO:0097149">
    <property type="term" value="C:centralspindlin complex"/>
    <property type="evidence" value="ECO:0007669"/>
    <property type="project" value="TreeGrafter"/>
</dbReference>
<dbReference type="GO" id="GO:0051233">
    <property type="term" value="C:spindle midzone"/>
    <property type="evidence" value="ECO:0007669"/>
    <property type="project" value="TreeGrafter"/>
</dbReference>
<dbReference type="Proteomes" id="UP000887577">
    <property type="component" value="Unplaced"/>
</dbReference>
<name>A0A914Y047_9BILA</name>
<dbReference type="GO" id="GO:0030496">
    <property type="term" value="C:midbody"/>
    <property type="evidence" value="ECO:0007669"/>
    <property type="project" value="TreeGrafter"/>
</dbReference>
<dbReference type="WBParaSite" id="PSU_v2.g12832.t1">
    <property type="protein sequence ID" value="PSU_v2.g12832.t1"/>
    <property type="gene ID" value="PSU_v2.g12832"/>
</dbReference>
<dbReference type="SUPFAM" id="SSF48350">
    <property type="entry name" value="GTPase activation domain, GAP"/>
    <property type="match status" value="1"/>
</dbReference>
<dbReference type="InterPro" id="IPR008936">
    <property type="entry name" value="Rho_GTPase_activation_prot"/>
</dbReference>
<accession>A0A914Y047</accession>
<dbReference type="GO" id="GO:0051256">
    <property type="term" value="P:mitotic spindle midzone assembly"/>
    <property type="evidence" value="ECO:0007669"/>
    <property type="project" value="TreeGrafter"/>
</dbReference>
<evidence type="ECO:0000259" key="1">
    <source>
        <dbReference type="PROSITE" id="PS50238"/>
    </source>
</evidence>
<dbReference type="Gene3D" id="1.10.555.10">
    <property type="entry name" value="Rho GTPase activation protein"/>
    <property type="match status" value="1"/>
</dbReference>
<proteinExistence type="predicted"/>
<keyword evidence="2" id="KW-1185">Reference proteome</keyword>
<dbReference type="PANTHER" id="PTHR46199">
    <property type="entry name" value="RAC GTPASE-ACTIVATING PROTEIN 1"/>
    <property type="match status" value="1"/>
</dbReference>
<dbReference type="PANTHER" id="PTHR46199:SF3">
    <property type="entry name" value="RAC GTPASE-ACTIVATING PROTEIN 1"/>
    <property type="match status" value="1"/>
</dbReference>
<evidence type="ECO:0000313" key="3">
    <source>
        <dbReference type="WBParaSite" id="PSU_v2.g12832.t1"/>
    </source>
</evidence>
<dbReference type="GO" id="GO:0005096">
    <property type="term" value="F:GTPase activator activity"/>
    <property type="evidence" value="ECO:0007669"/>
    <property type="project" value="TreeGrafter"/>
</dbReference>
<dbReference type="GO" id="GO:0032154">
    <property type="term" value="C:cleavage furrow"/>
    <property type="evidence" value="ECO:0007669"/>
    <property type="project" value="TreeGrafter"/>
</dbReference>
<dbReference type="GO" id="GO:0007266">
    <property type="term" value="P:Rho protein signal transduction"/>
    <property type="evidence" value="ECO:0007669"/>
    <property type="project" value="TreeGrafter"/>
</dbReference>
<dbReference type="Pfam" id="PF00620">
    <property type="entry name" value="RhoGAP"/>
    <property type="match status" value="1"/>
</dbReference>
<organism evidence="2 3">
    <name type="scientific">Panagrolaimus superbus</name>
    <dbReference type="NCBI Taxonomy" id="310955"/>
    <lineage>
        <taxon>Eukaryota</taxon>
        <taxon>Metazoa</taxon>
        <taxon>Ecdysozoa</taxon>
        <taxon>Nematoda</taxon>
        <taxon>Chromadorea</taxon>
        <taxon>Rhabditida</taxon>
        <taxon>Tylenchina</taxon>
        <taxon>Panagrolaimomorpha</taxon>
        <taxon>Panagrolaimoidea</taxon>
        <taxon>Panagrolaimidae</taxon>
        <taxon>Panagrolaimus</taxon>
    </lineage>
</organism>